<dbReference type="EMBL" id="CAQQ02067243">
    <property type="status" value="NOT_ANNOTATED_CDS"/>
    <property type="molecule type" value="Genomic_DNA"/>
</dbReference>
<evidence type="ECO:0000313" key="2">
    <source>
        <dbReference type="EnsemblMetazoa" id="MESCA000819-PA"/>
    </source>
</evidence>
<dbReference type="EnsemblMetazoa" id="MESCA000819-RA">
    <property type="protein sequence ID" value="MESCA000819-PA"/>
    <property type="gene ID" value="MESCA000819"/>
</dbReference>
<evidence type="ECO:0000256" key="1">
    <source>
        <dbReference type="SAM" id="MobiDB-lite"/>
    </source>
</evidence>
<dbReference type="HOGENOM" id="CLU_2402155_0_0_1"/>
<dbReference type="Proteomes" id="UP000015102">
    <property type="component" value="Unassembled WGS sequence"/>
</dbReference>
<organism evidence="2 3">
    <name type="scientific">Megaselia scalaris</name>
    <name type="common">Humpbacked fly</name>
    <name type="synonym">Phora scalaris</name>
    <dbReference type="NCBI Taxonomy" id="36166"/>
    <lineage>
        <taxon>Eukaryota</taxon>
        <taxon>Metazoa</taxon>
        <taxon>Ecdysozoa</taxon>
        <taxon>Arthropoda</taxon>
        <taxon>Hexapoda</taxon>
        <taxon>Insecta</taxon>
        <taxon>Pterygota</taxon>
        <taxon>Neoptera</taxon>
        <taxon>Endopterygota</taxon>
        <taxon>Diptera</taxon>
        <taxon>Brachycera</taxon>
        <taxon>Muscomorpha</taxon>
        <taxon>Platypezoidea</taxon>
        <taxon>Phoridae</taxon>
        <taxon>Megaseliini</taxon>
        <taxon>Megaselia</taxon>
    </lineage>
</organism>
<dbReference type="EMBL" id="CAQQ02067242">
    <property type="status" value="NOT_ANNOTATED_CDS"/>
    <property type="molecule type" value="Genomic_DNA"/>
</dbReference>
<accession>T1GC24</accession>
<dbReference type="AlphaFoldDB" id="T1GC24"/>
<proteinExistence type="predicted"/>
<dbReference type="EMBL" id="CAQQ02067244">
    <property type="status" value="NOT_ANNOTATED_CDS"/>
    <property type="molecule type" value="Genomic_DNA"/>
</dbReference>
<feature type="region of interest" description="Disordered" evidence="1">
    <location>
        <begin position="38"/>
        <end position="93"/>
    </location>
</feature>
<feature type="compositionally biased region" description="Basic and acidic residues" evidence="1">
    <location>
        <begin position="44"/>
        <end position="55"/>
    </location>
</feature>
<name>T1GC24_MEGSC</name>
<protein>
    <submittedName>
        <fullName evidence="2">Uncharacterized protein</fullName>
    </submittedName>
</protein>
<reference evidence="2" key="2">
    <citation type="submission" date="2015-06" db="UniProtKB">
        <authorList>
            <consortium name="EnsemblMetazoa"/>
        </authorList>
    </citation>
    <scope>IDENTIFICATION</scope>
</reference>
<feature type="compositionally biased region" description="Polar residues" evidence="1">
    <location>
        <begin position="56"/>
        <end position="70"/>
    </location>
</feature>
<sequence length="93" mass="10135">MTSAPILIIQISRNCLNSDARDINVGIVEWREDKIHAHKPSGIEPRKGEEGKRQSVDITTSKPQTKNGISSVAGPPDDFAAPPSETDHKNFST</sequence>
<keyword evidence="3" id="KW-1185">Reference proteome</keyword>
<evidence type="ECO:0000313" key="3">
    <source>
        <dbReference type="Proteomes" id="UP000015102"/>
    </source>
</evidence>
<reference evidence="3" key="1">
    <citation type="submission" date="2013-02" db="EMBL/GenBank/DDBJ databases">
        <authorList>
            <person name="Hughes D."/>
        </authorList>
    </citation>
    <scope>NUCLEOTIDE SEQUENCE</scope>
    <source>
        <strain>Durham</strain>
        <strain evidence="3">NC isolate 2 -- Noor lab</strain>
    </source>
</reference>